<dbReference type="PIRSF" id="PIRSF016020">
    <property type="entry name" value="PHexose_mutarotase"/>
    <property type="match status" value="1"/>
</dbReference>
<dbReference type="PANTHER" id="PTHR11122:SF13">
    <property type="entry name" value="GLUCOSE-6-PHOSPHATE 1-EPIMERASE"/>
    <property type="match status" value="1"/>
</dbReference>
<dbReference type="InterPro" id="IPR014718">
    <property type="entry name" value="GH-type_carb-bd"/>
</dbReference>
<evidence type="ECO:0000256" key="2">
    <source>
        <dbReference type="ARBA" id="ARBA00005866"/>
    </source>
</evidence>
<sequence>MSSNPTYPSAWHCHTLQCGPDSLRLCEFGGQVLSWCSAGKERLWLSPLADDSGSKAIRGGVPLCFPWFGGRPGLPSHGFARTRRWQLLRLEQGEQQAQAKLAFSEDDHTLALWPYRFQLTLTVTLRPGELDLALTLHNTGTESWDFTAALHTYLGMAPDTPLPELVGRHYFDKLSDGQDKEFLQPIAPNPIDAIVPGLGRIDAAGLSLHNHGSDATVVWNPGPSGAKALADVPDAAFAEFLCLESAVALQPVTLAAGAQYQLGQRLRLG</sequence>
<evidence type="ECO:0000313" key="6">
    <source>
        <dbReference type="EMBL" id="SHI16199.1"/>
    </source>
</evidence>
<proteinExistence type="inferred from homology"/>
<dbReference type="InterPro" id="IPR008183">
    <property type="entry name" value="Aldose_1/G6P_1-epimerase"/>
</dbReference>
<dbReference type="GO" id="GO:0030246">
    <property type="term" value="F:carbohydrate binding"/>
    <property type="evidence" value="ECO:0007669"/>
    <property type="project" value="UniProtKB-UniRule"/>
</dbReference>
<comment type="similarity">
    <text evidence="2 4">Belongs to the glucose-6-phosphate 1-epimerase family.</text>
</comment>
<evidence type="ECO:0000313" key="7">
    <source>
        <dbReference type="Proteomes" id="UP000184268"/>
    </source>
</evidence>
<organism evidence="6 7">
    <name type="scientific">Ferrimonas marina</name>
    <dbReference type="NCBI Taxonomy" id="299255"/>
    <lineage>
        <taxon>Bacteria</taxon>
        <taxon>Pseudomonadati</taxon>
        <taxon>Pseudomonadota</taxon>
        <taxon>Gammaproteobacteria</taxon>
        <taxon>Alteromonadales</taxon>
        <taxon>Ferrimonadaceae</taxon>
        <taxon>Ferrimonas</taxon>
    </lineage>
</organism>
<feature type="active site" evidence="5">
    <location>
        <position position="151"/>
    </location>
</feature>
<keyword evidence="7" id="KW-1185">Reference proteome</keyword>
<dbReference type="InterPro" id="IPR011013">
    <property type="entry name" value="Gal_mutarotase_sf_dom"/>
</dbReference>
<dbReference type="GO" id="GO:0005975">
    <property type="term" value="P:carbohydrate metabolic process"/>
    <property type="evidence" value="ECO:0007669"/>
    <property type="project" value="InterPro"/>
</dbReference>
<reference evidence="6 7" key="1">
    <citation type="submission" date="2016-11" db="EMBL/GenBank/DDBJ databases">
        <authorList>
            <person name="Jaros S."/>
            <person name="Januszkiewicz K."/>
            <person name="Wedrychowicz H."/>
        </authorList>
    </citation>
    <scope>NUCLEOTIDE SEQUENCE [LARGE SCALE GENOMIC DNA]</scope>
    <source>
        <strain evidence="6 7">DSM 16917</strain>
    </source>
</reference>
<dbReference type="CDD" id="cd09020">
    <property type="entry name" value="D-hex-6-P-epi_like"/>
    <property type="match status" value="1"/>
</dbReference>
<dbReference type="SUPFAM" id="SSF74650">
    <property type="entry name" value="Galactose mutarotase-like"/>
    <property type="match status" value="1"/>
</dbReference>
<dbReference type="Proteomes" id="UP000184268">
    <property type="component" value="Unassembled WGS sequence"/>
</dbReference>
<evidence type="ECO:0000256" key="1">
    <source>
        <dbReference type="ARBA" id="ARBA00001096"/>
    </source>
</evidence>
<evidence type="ECO:0000256" key="4">
    <source>
        <dbReference type="PIRNR" id="PIRNR016020"/>
    </source>
</evidence>
<dbReference type="Gene3D" id="2.70.98.10">
    <property type="match status" value="1"/>
</dbReference>
<dbReference type="GO" id="GO:0047938">
    <property type="term" value="F:glucose-6-phosphate 1-epimerase activity"/>
    <property type="evidence" value="ECO:0007669"/>
    <property type="project" value="UniProtKB-UniRule"/>
</dbReference>
<protein>
    <recommendedName>
        <fullName evidence="4">Putative glucose-6-phosphate 1-epimerase</fullName>
        <ecNumber evidence="4">5.1.3.15</ecNumber>
    </recommendedName>
</protein>
<accession>A0A1M5YW19</accession>
<dbReference type="Pfam" id="PF01263">
    <property type="entry name" value="Aldose_epim"/>
    <property type="match status" value="1"/>
</dbReference>
<gene>
    <name evidence="6" type="ORF">SAMN02745129_4537</name>
</gene>
<evidence type="ECO:0000256" key="5">
    <source>
        <dbReference type="PIRSR" id="PIRSR016020-1"/>
    </source>
</evidence>
<dbReference type="PANTHER" id="PTHR11122">
    <property type="entry name" value="APOSPORY-ASSOCIATED PROTEIN C-RELATED"/>
    <property type="match status" value="1"/>
</dbReference>
<name>A0A1M5YW19_9GAMM</name>
<dbReference type="InterPro" id="IPR025532">
    <property type="entry name" value="G6P_1-epimerase"/>
</dbReference>
<dbReference type="AlphaFoldDB" id="A0A1M5YW19"/>
<dbReference type="EMBL" id="FQXG01000008">
    <property type="protein sequence ID" value="SHI16199.1"/>
    <property type="molecule type" value="Genomic_DNA"/>
</dbReference>
<dbReference type="STRING" id="299255.SAMN02745129_4537"/>
<feature type="active site" evidence="5">
    <location>
        <position position="244"/>
    </location>
</feature>
<dbReference type="OrthoDB" id="9790727at2"/>
<keyword evidence="3 4" id="KW-0413">Isomerase</keyword>
<evidence type="ECO:0000256" key="3">
    <source>
        <dbReference type="ARBA" id="ARBA00023235"/>
    </source>
</evidence>
<comment type="catalytic activity">
    <reaction evidence="1">
        <text>alpha-D-glucose 6-phosphate = beta-D-glucose 6-phosphate</text>
        <dbReference type="Rhea" id="RHEA:16249"/>
        <dbReference type="ChEBI" id="CHEBI:58225"/>
        <dbReference type="ChEBI" id="CHEBI:58247"/>
        <dbReference type="EC" id="5.1.3.15"/>
    </reaction>
</comment>
<dbReference type="RefSeq" id="WP_067664836.1">
    <property type="nucleotide sequence ID" value="NZ_FQXG01000008.1"/>
</dbReference>
<dbReference type="EC" id="5.1.3.15" evidence="4"/>